<organism evidence="3 4">
    <name type="scientific">Phytophthora rubi</name>
    <dbReference type="NCBI Taxonomy" id="129364"/>
    <lineage>
        <taxon>Eukaryota</taxon>
        <taxon>Sar</taxon>
        <taxon>Stramenopiles</taxon>
        <taxon>Oomycota</taxon>
        <taxon>Peronosporomycetes</taxon>
        <taxon>Peronosporales</taxon>
        <taxon>Peronosporaceae</taxon>
        <taxon>Phytophthora</taxon>
    </lineage>
</organism>
<dbReference type="PANTHER" id="PTHR34409:SF1">
    <property type="entry name" value="MYB-LIKE DOMAIN-CONTAINING PROTEIN"/>
    <property type="match status" value="1"/>
</dbReference>
<evidence type="ECO:0000313" key="4">
    <source>
        <dbReference type="Proteomes" id="UP000434957"/>
    </source>
</evidence>
<name>A0A6A4C652_9STRA</name>
<evidence type="ECO:0000259" key="2">
    <source>
        <dbReference type="Pfam" id="PF20681"/>
    </source>
</evidence>
<dbReference type="InterPro" id="IPR049203">
    <property type="entry name" value="DUF6818"/>
</dbReference>
<evidence type="ECO:0000313" key="3">
    <source>
        <dbReference type="EMBL" id="KAE9281647.1"/>
    </source>
</evidence>
<comment type="caution">
    <text evidence="3">The sequence shown here is derived from an EMBL/GenBank/DDBJ whole genome shotgun (WGS) entry which is preliminary data.</text>
</comment>
<dbReference type="Proteomes" id="UP000434957">
    <property type="component" value="Unassembled WGS sequence"/>
</dbReference>
<sequence length="323" mass="36404">MRELLGARAVEAEQGATVVDSVEGLREVLQRKGSTTKLLLRLKLLWISDHAYGQWKLIRMHFVDAQAPETLDDMLSVFKVSYEANRQDIDSLLLTATLWNLESDSELLPSPGTIVDINEYSNLQLYNGTQCQLTTRLSQLSWEQANVEVQLNESLTKSQGGEQMTKRHGSTNYSIGEMRRLVEMVQASLPASRADWEAVAADYNAVKEPQWKRRDAMSLKRKFRSMSSTSHHGVGEARAHLASAASRVQQQMKLHRAPPRLQEIERTLGQRESHAGTEPNGMLSPELWIPAPISRPARDAEQRSLCPEDSVAQEERHPDLDKV</sequence>
<gene>
    <name evidence="3" type="ORF">PR003_g27618</name>
</gene>
<protein>
    <recommendedName>
        <fullName evidence="2">DUF6818 domain-containing protein</fullName>
    </recommendedName>
</protein>
<dbReference type="EMBL" id="QXFT01003915">
    <property type="protein sequence ID" value="KAE9281647.1"/>
    <property type="molecule type" value="Genomic_DNA"/>
</dbReference>
<feature type="domain" description="DUF6818" evidence="2">
    <location>
        <begin position="190"/>
        <end position="252"/>
    </location>
</feature>
<reference evidence="3 4" key="1">
    <citation type="submission" date="2018-08" db="EMBL/GenBank/DDBJ databases">
        <title>Genomic investigation of the strawberry pathogen Phytophthora fragariae indicates pathogenicity is determined by transcriptional variation in three key races.</title>
        <authorList>
            <person name="Adams T.M."/>
            <person name="Armitage A.D."/>
            <person name="Sobczyk M.K."/>
            <person name="Bates H.J."/>
            <person name="Dunwell J.M."/>
            <person name="Nellist C.F."/>
            <person name="Harrison R.J."/>
        </authorList>
    </citation>
    <scope>NUCLEOTIDE SEQUENCE [LARGE SCALE GENOMIC DNA]</scope>
    <source>
        <strain evidence="3 4">SCRP333</strain>
    </source>
</reference>
<keyword evidence="4" id="KW-1185">Reference proteome</keyword>
<feature type="region of interest" description="Disordered" evidence="1">
    <location>
        <begin position="270"/>
        <end position="323"/>
    </location>
</feature>
<dbReference type="AlphaFoldDB" id="A0A6A4C652"/>
<evidence type="ECO:0000256" key="1">
    <source>
        <dbReference type="SAM" id="MobiDB-lite"/>
    </source>
</evidence>
<dbReference type="PANTHER" id="PTHR34409">
    <property type="entry name" value="SET DOMAIN-CONTAINING PROTEIN"/>
    <property type="match status" value="1"/>
</dbReference>
<feature type="compositionally biased region" description="Basic and acidic residues" evidence="1">
    <location>
        <begin position="313"/>
        <end position="323"/>
    </location>
</feature>
<accession>A0A6A4C652</accession>
<dbReference type="Pfam" id="PF20681">
    <property type="entry name" value="DUF6818"/>
    <property type="match status" value="1"/>
</dbReference>
<proteinExistence type="predicted"/>